<evidence type="ECO:0000256" key="3">
    <source>
        <dbReference type="ARBA" id="ARBA00022475"/>
    </source>
</evidence>
<evidence type="ECO:0000259" key="11">
    <source>
        <dbReference type="PROSITE" id="PS50883"/>
    </source>
</evidence>
<sequence length="526" mass="57560">MKIIDRLTAFIIIGVCLTTALPILAAIALVRQQALEREDAHVTGLARAALSRAEITADQLSAGGRLVGGLTRQQACSDEGIDLLRRIDLSSTLLQAAGYIEGDVMICSSFGGNKPRNLGLPDFQSRTNAAIRTDVRLLDPDLPYLAVSRGAFVGIVHKDLALSFLDDTPGLGFSIFSWSHRQPLISRGNIDSRWFRAEADGDIVFRTGSHIVAIVRSSRYDQGAMAALPLAFSSGFIRESAIILIPIGIFVGLLLSAILIFVVRTRMSMPTMIRNGLKGSEFNLLYQPVVDLSSGTMMGVEALIRWRRNGKDFVPPETFIPVAEQAGIISLITARVFRLLAEDAPHILSERPFFHFAVNFSAGDMHRPGVVEEVRRFASQSGIALDNLVIEVTERSLVDVNLAGETMRQMRAAGIRVAIDDFGTGYSSLGYLAQLHVDYLKIDKLFVQALGTDSPTSQVAARIIEIAKDLNLQVIAEGIETKRQERILKGLHVGCAQGYLYGRPMPLDELLQLLRRKGSVRRLEAA</sequence>
<feature type="transmembrane region" description="Helical" evidence="10">
    <location>
        <begin position="7"/>
        <end position="30"/>
    </location>
</feature>
<dbReference type="PANTHER" id="PTHR33121">
    <property type="entry name" value="CYCLIC DI-GMP PHOSPHODIESTERASE PDEF"/>
    <property type="match status" value="1"/>
</dbReference>
<dbReference type="RefSeq" id="WP_315727351.1">
    <property type="nucleotide sequence ID" value="NZ_JAVUPU010000008.1"/>
</dbReference>
<comment type="caution">
    <text evidence="12">The sequence shown here is derived from an EMBL/GenBank/DDBJ whole genome shotgun (WGS) entry which is preliminary data.</text>
</comment>
<comment type="subcellular location">
    <subcellularLocation>
        <location evidence="1">Cell membrane</location>
        <topology evidence="1">Multi-pass membrane protein</topology>
    </subcellularLocation>
</comment>
<dbReference type="InterPro" id="IPR050706">
    <property type="entry name" value="Cyclic-di-GMP_PDE-like"/>
</dbReference>
<keyword evidence="5 10" id="KW-0812">Transmembrane</keyword>
<evidence type="ECO:0000256" key="1">
    <source>
        <dbReference type="ARBA" id="ARBA00004651"/>
    </source>
</evidence>
<dbReference type="CDD" id="cd01948">
    <property type="entry name" value="EAL"/>
    <property type="match status" value="1"/>
</dbReference>
<feature type="transmembrane region" description="Helical" evidence="10">
    <location>
        <begin position="241"/>
        <end position="263"/>
    </location>
</feature>
<keyword evidence="6" id="KW-0378">Hydrolase</keyword>
<dbReference type="SUPFAM" id="SSF141868">
    <property type="entry name" value="EAL domain-like"/>
    <property type="match status" value="1"/>
</dbReference>
<gene>
    <name evidence="12" type="ORF">RQX22_14920</name>
</gene>
<evidence type="ECO:0000256" key="2">
    <source>
        <dbReference type="ARBA" id="ARBA00012282"/>
    </source>
</evidence>
<dbReference type="EC" id="3.1.4.52" evidence="2"/>
<proteinExistence type="predicted"/>
<dbReference type="SMART" id="SM00052">
    <property type="entry name" value="EAL"/>
    <property type="match status" value="1"/>
</dbReference>
<dbReference type="EMBL" id="JAVUPU010000008">
    <property type="protein sequence ID" value="MDT9600251.1"/>
    <property type="molecule type" value="Genomic_DNA"/>
</dbReference>
<name>A0ABU3QA18_9SPHN</name>
<keyword evidence="4" id="KW-0973">c-di-GMP</keyword>
<evidence type="ECO:0000256" key="9">
    <source>
        <dbReference type="ARBA" id="ARBA00034290"/>
    </source>
</evidence>
<reference evidence="12 13" key="1">
    <citation type="submission" date="2023-05" db="EMBL/GenBank/DDBJ databases">
        <authorList>
            <person name="Guo Y."/>
        </authorList>
    </citation>
    <scope>NUCLEOTIDE SEQUENCE [LARGE SCALE GENOMIC DNA]</scope>
    <source>
        <strain evidence="12 13">GR2756</strain>
    </source>
</reference>
<keyword evidence="3" id="KW-1003">Cell membrane</keyword>
<evidence type="ECO:0000256" key="6">
    <source>
        <dbReference type="ARBA" id="ARBA00022801"/>
    </source>
</evidence>
<protein>
    <recommendedName>
        <fullName evidence="2">cyclic-guanylate-specific phosphodiesterase</fullName>
        <ecNumber evidence="2">3.1.4.52</ecNumber>
    </recommendedName>
</protein>
<accession>A0ABU3QA18</accession>
<evidence type="ECO:0000256" key="5">
    <source>
        <dbReference type="ARBA" id="ARBA00022692"/>
    </source>
</evidence>
<keyword evidence="8 10" id="KW-0472">Membrane</keyword>
<evidence type="ECO:0000313" key="12">
    <source>
        <dbReference type="EMBL" id="MDT9600251.1"/>
    </source>
</evidence>
<dbReference type="Proteomes" id="UP001259572">
    <property type="component" value="Unassembled WGS sequence"/>
</dbReference>
<keyword evidence="13" id="KW-1185">Reference proteome</keyword>
<dbReference type="Pfam" id="PF12792">
    <property type="entry name" value="CSS-motif"/>
    <property type="match status" value="1"/>
</dbReference>
<feature type="domain" description="EAL" evidence="11">
    <location>
        <begin position="266"/>
        <end position="518"/>
    </location>
</feature>
<dbReference type="PROSITE" id="PS50883">
    <property type="entry name" value="EAL"/>
    <property type="match status" value="1"/>
</dbReference>
<dbReference type="InterPro" id="IPR001633">
    <property type="entry name" value="EAL_dom"/>
</dbReference>
<evidence type="ECO:0000256" key="8">
    <source>
        <dbReference type="ARBA" id="ARBA00023136"/>
    </source>
</evidence>
<dbReference type="Pfam" id="PF00563">
    <property type="entry name" value="EAL"/>
    <property type="match status" value="1"/>
</dbReference>
<dbReference type="PANTHER" id="PTHR33121:SF70">
    <property type="entry name" value="SIGNALING PROTEIN YKOW"/>
    <property type="match status" value="1"/>
</dbReference>
<evidence type="ECO:0000256" key="10">
    <source>
        <dbReference type="SAM" id="Phobius"/>
    </source>
</evidence>
<dbReference type="InterPro" id="IPR035919">
    <property type="entry name" value="EAL_sf"/>
</dbReference>
<evidence type="ECO:0000256" key="4">
    <source>
        <dbReference type="ARBA" id="ARBA00022636"/>
    </source>
</evidence>
<organism evidence="12 13">
    <name type="scientific">Sphingosinicella rhizophila</name>
    <dbReference type="NCBI Taxonomy" id="3050082"/>
    <lineage>
        <taxon>Bacteria</taxon>
        <taxon>Pseudomonadati</taxon>
        <taxon>Pseudomonadota</taxon>
        <taxon>Alphaproteobacteria</taxon>
        <taxon>Sphingomonadales</taxon>
        <taxon>Sphingosinicellaceae</taxon>
        <taxon>Sphingosinicella</taxon>
    </lineage>
</organism>
<dbReference type="Gene3D" id="3.20.20.450">
    <property type="entry name" value="EAL domain"/>
    <property type="match status" value="1"/>
</dbReference>
<dbReference type="InterPro" id="IPR024744">
    <property type="entry name" value="CSS-motif_dom"/>
</dbReference>
<evidence type="ECO:0000256" key="7">
    <source>
        <dbReference type="ARBA" id="ARBA00022989"/>
    </source>
</evidence>
<comment type="catalytic activity">
    <reaction evidence="9">
        <text>3',3'-c-di-GMP + H2O = 5'-phosphoguanylyl(3'-&gt;5')guanosine + H(+)</text>
        <dbReference type="Rhea" id="RHEA:24902"/>
        <dbReference type="ChEBI" id="CHEBI:15377"/>
        <dbReference type="ChEBI" id="CHEBI:15378"/>
        <dbReference type="ChEBI" id="CHEBI:58754"/>
        <dbReference type="ChEBI" id="CHEBI:58805"/>
        <dbReference type="EC" id="3.1.4.52"/>
    </reaction>
</comment>
<keyword evidence="7 10" id="KW-1133">Transmembrane helix</keyword>
<evidence type="ECO:0000313" key="13">
    <source>
        <dbReference type="Proteomes" id="UP001259572"/>
    </source>
</evidence>